<reference evidence="4" key="1">
    <citation type="submission" date="2020-08" db="EMBL/GenBank/DDBJ databases">
        <title>Ramlibacter sp. GTP1 16S ribosomal RNA gene genome sequencing and assembly.</title>
        <authorList>
            <person name="Kang M."/>
        </authorList>
    </citation>
    <scope>NUCLEOTIDE SEQUENCE</scope>
    <source>
        <strain evidence="4">GTP1</strain>
    </source>
</reference>
<dbReference type="InterPro" id="IPR036641">
    <property type="entry name" value="HPT_dom_sf"/>
</dbReference>
<dbReference type="AlphaFoldDB" id="A0A923MC85"/>
<accession>A0A923MC85</accession>
<evidence type="ECO:0000256" key="1">
    <source>
        <dbReference type="ARBA" id="ARBA00023012"/>
    </source>
</evidence>
<dbReference type="Pfam" id="PF01627">
    <property type="entry name" value="Hpt"/>
    <property type="match status" value="1"/>
</dbReference>
<keyword evidence="2" id="KW-0597">Phosphoprotein</keyword>
<sequence>MAIDTSIFRELQETAGADFVVELVDTFLQEGPRIIADLRAAWHEKSADRFRRAAHSLKSNGMTFGATDFAALARQLETGGLPDDIEPLDNLQRAFDAATAELKELAHG</sequence>
<dbReference type="Gene3D" id="1.20.120.160">
    <property type="entry name" value="HPT domain"/>
    <property type="match status" value="1"/>
</dbReference>
<dbReference type="PROSITE" id="PS50894">
    <property type="entry name" value="HPT"/>
    <property type="match status" value="1"/>
</dbReference>
<evidence type="ECO:0000313" key="4">
    <source>
        <dbReference type="EMBL" id="MBC5767718.1"/>
    </source>
</evidence>
<organism evidence="4 5">
    <name type="scientific">Ramlibacter albus</name>
    <dbReference type="NCBI Taxonomy" id="2079448"/>
    <lineage>
        <taxon>Bacteria</taxon>
        <taxon>Pseudomonadati</taxon>
        <taxon>Pseudomonadota</taxon>
        <taxon>Betaproteobacteria</taxon>
        <taxon>Burkholderiales</taxon>
        <taxon>Comamonadaceae</taxon>
        <taxon>Ramlibacter</taxon>
    </lineage>
</organism>
<feature type="modified residue" description="Phosphohistidine" evidence="2">
    <location>
        <position position="55"/>
    </location>
</feature>
<name>A0A923MC85_9BURK</name>
<dbReference type="CDD" id="cd00088">
    <property type="entry name" value="HPT"/>
    <property type="match status" value="1"/>
</dbReference>
<dbReference type="Proteomes" id="UP000596827">
    <property type="component" value="Unassembled WGS sequence"/>
</dbReference>
<dbReference type="GO" id="GO:0000160">
    <property type="term" value="P:phosphorelay signal transduction system"/>
    <property type="evidence" value="ECO:0007669"/>
    <property type="project" value="UniProtKB-KW"/>
</dbReference>
<feature type="domain" description="HPt" evidence="3">
    <location>
        <begin position="16"/>
        <end position="108"/>
    </location>
</feature>
<evidence type="ECO:0000313" key="5">
    <source>
        <dbReference type="Proteomes" id="UP000596827"/>
    </source>
</evidence>
<dbReference type="SMART" id="SM00073">
    <property type="entry name" value="HPT"/>
    <property type="match status" value="1"/>
</dbReference>
<keyword evidence="1" id="KW-0902">Two-component regulatory system</keyword>
<keyword evidence="5" id="KW-1185">Reference proteome</keyword>
<gene>
    <name evidence="4" type="ORF">H8R02_24850</name>
</gene>
<evidence type="ECO:0000259" key="3">
    <source>
        <dbReference type="PROSITE" id="PS50894"/>
    </source>
</evidence>
<dbReference type="RefSeq" id="WP_187084206.1">
    <property type="nucleotide sequence ID" value="NZ_JACORU010000012.1"/>
</dbReference>
<dbReference type="EMBL" id="JACORU010000012">
    <property type="protein sequence ID" value="MBC5767718.1"/>
    <property type="molecule type" value="Genomic_DNA"/>
</dbReference>
<dbReference type="GO" id="GO:0004672">
    <property type="term" value="F:protein kinase activity"/>
    <property type="evidence" value="ECO:0007669"/>
    <property type="project" value="UniProtKB-ARBA"/>
</dbReference>
<comment type="caution">
    <text evidence="4">The sequence shown here is derived from an EMBL/GenBank/DDBJ whole genome shotgun (WGS) entry which is preliminary data.</text>
</comment>
<dbReference type="InterPro" id="IPR008207">
    <property type="entry name" value="Sig_transdc_His_kin_Hpt_dom"/>
</dbReference>
<proteinExistence type="predicted"/>
<dbReference type="SUPFAM" id="SSF47226">
    <property type="entry name" value="Histidine-containing phosphotransfer domain, HPT domain"/>
    <property type="match status" value="1"/>
</dbReference>
<evidence type="ECO:0000256" key="2">
    <source>
        <dbReference type="PROSITE-ProRule" id="PRU00110"/>
    </source>
</evidence>
<protein>
    <submittedName>
        <fullName evidence="4">Hpt domain-containing protein</fullName>
    </submittedName>
</protein>